<accession>A0AC61MV39</accession>
<keyword evidence="1" id="KW-0378">Hydrolase</keyword>
<name>A0AC61MV39_9FIRM</name>
<evidence type="ECO:0000313" key="2">
    <source>
        <dbReference type="Proteomes" id="UP000682782"/>
    </source>
</evidence>
<organism evidence="1 2">
    <name type="scientific">Aristaeella hokkaidonensis</name>
    <dbReference type="NCBI Taxonomy" id="3046382"/>
    <lineage>
        <taxon>Bacteria</taxon>
        <taxon>Bacillati</taxon>
        <taxon>Bacillota</taxon>
        <taxon>Clostridia</taxon>
        <taxon>Eubacteriales</taxon>
        <taxon>Aristaeellaceae</taxon>
        <taxon>Aristaeella</taxon>
    </lineage>
</organism>
<proteinExistence type="predicted"/>
<protein>
    <submittedName>
        <fullName evidence="1">Glycoside hydrolase family 16 protein</fullName>
    </submittedName>
</protein>
<reference evidence="1" key="1">
    <citation type="submission" date="2021-01" db="EMBL/GenBank/DDBJ databases">
        <title>Complete genome sequence of Clostridiales bacterium R-7.</title>
        <authorList>
            <person name="Mahoney-Kurpe S.C."/>
            <person name="Palevich N."/>
            <person name="Koike S."/>
            <person name="Moon C.D."/>
            <person name="Attwood G.T."/>
        </authorList>
    </citation>
    <scope>NUCLEOTIDE SEQUENCE</scope>
    <source>
        <strain evidence="1">R-7</strain>
    </source>
</reference>
<keyword evidence="2" id="KW-1185">Reference proteome</keyword>
<dbReference type="EMBL" id="CP068393">
    <property type="protein sequence ID" value="QUC66325.1"/>
    <property type="molecule type" value="Genomic_DNA"/>
</dbReference>
<dbReference type="Proteomes" id="UP000682782">
    <property type="component" value="Chromosome"/>
</dbReference>
<sequence>MQFKHEFKWISVLLSILVLWVPALPSAAETAGAEYDPGSLNYELVWADEFDTDGLPDPARWAYNTGGNGWGNGEQQYYMAEGNAAIENGILTIELREEKSSYYTSARMITKNLGDWLYGKIEVRAKLPSGRGTWPAIWMLPTDKVYGDWPASGEIDIMEHVGYDPDVVVQSVHTKKTNGGSAVSKSTLVPGAREEFHVYGLEWLPDRLIFTIDGEQTHVYEKPEAAEDEKVSNVWPFDQRMHLLMNLAWGGTWGGREGTDKKCLPAKLEVDYVRVYQSPEIMALTGQE</sequence>
<gene>
    <name evidence="1" type="ORF">JYE49_10690</name>
</gene>
<evidence type="ECO:0000313" key="1">
    <source>
        <dbReference type="EMBL" id="QUC66325.1"/>
    </source>
</evidence>